<gene>
    <name evidence="1" type="ORF">SELMODRAFT_443705</name>
</gene>
<proteinExistence type="predicted"/>
<keyword evidence="2" id="KW-1185">Reference proteome</keyword>
<protein>
    <submittedName>
        <fullName evidence="1">Uncharacterized protein</fullName>
    </submittedName>
</protein>
<dbReference type="EMBL" id="GL377601">
    <property type="protein sequence ID" value="EFJ20796.1"/>
    <property type="molecule type" value="Genomic_DNA"/>
</dbReference>
<evidence type="ECO:0000313" key="2">
    <source>
        <dbReference type="Proteomes" id="UP000001514"/>
    </source>
</evidence>
<dbReference type="Gramene" id="EFJ20796">
    <property type="protein sequence ID" value="EFJ20796"/>
    <property type="gene ID" value="SELMODRAFT_443705"/>
</dbReference>
<dbReference type="InParanoid" id="D8S3P9"/>
<dbReference type="Proteomes" id="UP000001514">
    <property type="component" value="Unassembled WGS sequence"/>
</dbReference>
<reference evidence="1 2" key="1">
    <citation type="journal article" date="2011" name="Science">
        <title>The Selaginella genome identifies genetic changes associated with the evolution of vascular plants.</title>
        <authorList>
            <person name="Banks J.A."/>
            <person name="Nishiyama T."/>
            <person name="Hasebe M."/>
            <person name="Bowman J.L."/>
            <person name="Gribskov M."/>
            <person name="dePamphilis C."/>
            <person name="Albert V.A."/>
            <person name="Aono N."/>
            <person name="Aoyama T."/>
            <person name="Ambrose B.A."/>
            <person name="Ashton N.W."/>
            <person name="Axtell M.J."/>
            <person name="Barker E."/>
            <person name="Barker M.S."/>
            <person name="Bennetzen J.L."/>
            <person name="Bonawitz N.D."/>
            <person name="Chapple C."/>
            <person name="Cheng C."/>
            <person name="Correa L.G."/>
            <person name="Dacre M."/>
            <person name="DeBarry J."/>
            <person name="Dreyer I."/>
            <person name="Elias M."/>
            <person name="Engstrom E.M."/>
            <person name="Estelle M."/>
            <person name="Feng L."/>
            <person name="Finet C."/>
            <person name="Floyd S.K."/>
            <person name="Frommer W.B."/>
            <person name="Fujita T."/>
            <person name="Gramzow L."/>
            <person name="Gutensohn M."/>
            <person name="Harholt J."/>
            <person name="Hattori M."/>
            <person name="Heyl A."/>
            <person name="Hirai T."/>
            <person name="Hiwatashi Y."/>
            <person name="Ishikawa M."/>
            <person name="Iwata M."/>
            <person name="Karol K.G."/>
            <person name="Koehler B."/>
            <person name="Kolukisaoglu U."/>
            <person name="Kubo M."/>
            <person name="Kurata T."/>
            <person name="Lalonde S."/>
            <person name="Li K."/>
            <person name="Li Y."/>
            <person name="Litt A."/>
            <person name="Lyons E."/>
            <person name="Manning G."/>
            <person name="Maruyama T."/>
            <person name="Michael T.P."/>
            <person name="Mikami K."/>
            <person name="Miyazaki S."/>
            <person name="Morinaga S."/>
            <person name="Murata T."/>
            <person name="Mueller-Roeber B."/>
            <person name="Nelson D.R."/>
            <person name="Obara M."/>
            <person name="Oguri Y."/>
            <person name="Olmstead R.G."/>
            <person name="Onodera N."/>
            <person name="Petersen B.L."/>
            <person name="Pils B."/>
            <person name="Prigge M."/>
            <person name="Rensing S.A."/>
            <person name="Riano-Pachon D.M."/>
            <person name="Roberts A.W."/>
            <person name="Sato Y."/>
            <person name="Scheller H.V."/>
            <person name="Schulz B."/>
            <person name="Schulz C."/>
            <person name="Shakirov E.V."/>
            <person name="Shibagaki N."/>
            <person name="Shinohara N."/>
            <person name="Shippen D.E."/>
            <person name="Soerensen I."/>
            <person name="Sotooka R."/>
            <person name="Sugimoto N."/>
            <person name="Sugita M."/>
            <person name="Sumikawa N."/>
            <person name="Tanurdzic M."/>
            <person name="Theissen G."/>
            <person name="Ulvskov P."/>
            <person name="Wakazuki S."/>
            <person name="Weng J.K."/>
            <person name="Willats W.W."/>
            <person name="Wipf D."/>
            <person name="Wolf P.G."/>
            <person name="Yang L."/>
            <person name="Zimmer A.D."/>
            <person name="Zhu Q."/>
            <person name="Mitros T."/>
            <person name="Hellsten U."/>
            <person name="Loque D."/>
            <person name="Otillar R."/>
            <person name="Salamov A."/>
            <person name="Schmutz J."/>
            <person name="Shapiro H."/>
            <person name="Lindquist E."/>
            <person name="Lucas S."/>
            <person name="Rokhsar D."/>
            <person name="Grigoriev I.V."/>
        </authorList>
    </citation>
    <scope>NUCLEOTIDE SEQUENCE [LARGE SCALE GENOMIC DNA]</scope>
</reference>
<name>D8S3P9_SELML</name>
<dbReference type="AlphaFoldDB" id="D8S3P9"/>
<dbReference type="KEGG" id="smo:SELMODRAFT_443705"/>
<dbReference type="HOGENOM" id="CLU_998911_0_0_1"/>
<sequence length="279" mass="31763">MEAFSQTPLLDKPGARAAGVCEELLLNLIWAHSETSEIASVVVLGMPGISKSSFVFVVLWELLQKRCWNLILLKFKESNRYYTFEKDGKVSSLPSLRIGWRPKRKARCSTWQTGRLISTIGACLARLFIPMWSREEIHTLNDWVFKHPKAEVDKKFNKWGVLATQSLSLSCMALATLLIVFGLANLQECSRALAILKKAQAGGVREELLWQNPRLDLGTQYYAFNKDGKVTSTIDPVLATYWVEAEEEGTMWYLADWKFNENQWSLPCKTVIVTLSEHE</sequence>
<accession>D8S3P9</accession>
<evidence type="ECO:0000313" key="1">
    <source>
        <dbReference type="EMBL" id="EFJ20796.1"/>
    </source>
</evidence>
<organism evidence="2">
    <name type="scientific">Selaginella moellendorffii</name>
    <name type="common">Spikemoss</name>
    <dbReference type="NCBI Taxonomy" id="88036"/>
    <lineage>
        <taxon>Eukaryota</taxon>
        <taxon>Viridiplantae</taxon>
        <taxon>Streptophyta</taxon>
        <taxon>Embryophyta</taxon>
        <taxon>Tracheophyta</taxon>
        <taxon>Lycopodiopsida</taxon>
        <taxon>Selaginellales</taxon>
        <taxon>Selaginellaceae</taxon>
        <taxon>Selaginella</taxon>
    </lineage>
</organism>